<evidence type="ECO:0008006" key="4">
    <source>
        <dbReference type="Google" id="ProtNLM"/>
    </source>
</evidence>
<dbReference type="Proteomes" id="UP000298030">
    <property type="component" value="Unassembled WGS sequence"/>
</dbReference>
<comment type="caution">
    <text evidence="2">The sequence shown here is derived from an EMBL/GenBank/DDBJ whole genome shotgun (WGS) entry which is preliminary data.</text>
</comment>
<dbReference type="OrthoDB" id="3439550at2759"/>
<proteinExistence type="predicted"/>
<keyword evidence="3" id="KW-1185">Reference proteome</keyword>
<evidence type="ECO:0000313" key="3">
    <source>
        <dbReference type="Proteomes" id="UP000298030"/>
    </source>
</evidence>
<sequence>MRYSAAFTLIVLALSPTLTSAQECSPACCNVLVKGADDSTVGLTCTPGGIDCGFSGQVTACCETVNTLTSVGHNCRPA</sequence>
<evidence type="ECO:0000313" key="2">
    <source>
        <dbReference type="EMBL" id="TEB27748.1"/>
    </source>
</evidence>
<feature type="signal peptide" evidence="1">
    <location>
        <begin position="1"/>
        <end position="21"/>
    </location>
</feature>
<dbReference type="AlphaFoldDB" id="A0A4Y7T1C9"/>
<protein>
    <recommendedName>
        <fullName evidence="4">Hydrophobin</fullName>
    </recommendedName>
</protein>
<organism evidence="2 3">
    <name type="scientific">Coprinellus micaceus</name>
    <name type="common">Glistening ink-cap mushroom</name>
    <name type="synonym">Coprinus micaceus</name>
    <dbReference type="NCBI Taxonomy" id="71717"/>
    <lineage>
        <taxon>Eukaryota</taxon>
        <taxon>Fungi</taxon>
        <taxon>Dikarya</taxon>
        <taxon>Basidiomycota</taxon>
        <taxon>Agaricomycotina</taxon>
        <taxon>Agaricomycetes</taxon>
        <taxon>Agaricomycetidae</taxon>
        <taxon>Agaricales</taxon>
        <taxon>Agaricineae</taxon>
        <taxon>Psathyrellaceae</taxon>
        <taxon>Coprinellus</taxon>
    </lineage>
</organism>
<evidence type="ECO:0000256" key="1">
    <source>
        <dbReference type="SAM" id="SignalP"/>
    </source>
</evidence>
<feature type="chain" id="PRO_5021193832" description="Hydrophobin" evidence="1">
    <location>
        <begin position="22"/>
        <end position="78"/>
    </location>
</feature>
<gene>
    <name evidence="2" type="ORF">FA13DRAFT_1691165</name>
</gene>
<dbReference type="EMBL" id="QPFP01000037">
    <property type="protein sequence ID" value="TEB27748.1"/>
    <property type="molecule type" value="Genomic_DNA"/>
</dbReference>
<name>A0A4Y7T1C9_COPMI</name>
<reference evidence="2 3" key="1">
    <citation type="journal article" date="2019" name="Nat. Ecol. Evol.">
        <title>Megaphylogeny resolves global patterns of mushroom evolution.</title>
        <authorList>
            <person name="Varga T."/>
            <person name="Krizsan K."/>
            <person name="Foldi C."/>
            <person name="Dima B."/>
            <person name="Sanchez-Garcia M."/>
            <person name="Sanchez-Ramirez S."/>
            <person name="Szollosi G.J."/>
            <person name="Szarkandi J.G."/>
            <person name="Papp V."/>
            <person name="Albert L."/>
            <person name="Andreopoulos W."/>
            <person name="Angelini C."/>
            <person name="Antonin V."/>
            <person name="Barry K.W."/>
            <person name="Bougher N.L."/>
            <person name="Buchanan P."/>
            <person name="Buyck B."/>
            <person name="Bense V."/>
            <person name="Catcheside P."/>
            <person name="Chovatia M."/>
            <person name="Cooper J."/>
            <person name="Damon W."/>
            <person name="Desjardin D."/>
            <person name="Finy P."/>
            <person name="Geml J."/>
            <person name="Haridas S."/>
            <person name="Hughes K."/>
            <person name="Justo A."/>
            <person name="Karasinski D."/>
            <person name="Kautmanova I."/>
            <person name="Kiss B."/>
            <person name="Kocsube S."/>
            <person name="Kotiranta H."/>
            <person name="LaButti K.M."/>
            <person name="Lechner B.E."/>
            <person name="Liimatainen K."/>
            <person name="Lipzen A."/>
            <person name="Lukacs Z."/>
            <person name="Mihaltcheva S."/>
            <person name="Morgado L.N."/>
            <person name="Niskanen T."/>
            <person name="Noordeloos M.E."/>
            <person name="Ohm R.A."/>
            <person name="Ortiz-Santana B."/>
            <person name="Ovrebo C."/>
            <person name="Racz N."/>
            <person name="Riley R."/>
            <person name="Savchenko A."/>
            <person name="Shiryaev A."/>
            <person name="Soop K."/>
            <person name="Spirin V."/>
            <person name="Szebenyi C."/>
            <person name="Tomsovsky M."/>
            <person name="Tulloss R.E."/>
            <person name="Uehling J."/>
            <person name="Grigoriev I.V."/>
            <person name="Vagvolgyi C."/>
            <person name="Papp T."/>
            <person name="Martin F.M."/>
            <person name="Miettinen O."/>
            <person name="Hibbett D.S."/>
            <person name="Nagy L.G."/>
        </authorList>
    </citation>
    <scope>NUCLEOTIDE SEQUENCE [LARGE SCALE GENOMIC DNA]</scope>
    <source>
        <strain evidence="2 3">FP101781</strain>
    </source>
</reference>
<keyword evidence="1" id="KW-0732">Signal</keyword>
<accession>A0A4Y7T1C9</accession>